<evidence type="ECO:0000256" key="9">
    <source>
        <dbReference type="ARBA" id="ARBA00023125"/>
    </source>
</evidence>
<dbReference type="Proteomes" id="UP000280444">
    <property type="component" value="Unassembled WGS sequence"/>
</dbReference>
<comment type="subcellular location">
    <subcellularLocation>
        <location evidence="1">Cytoplasm</location>
    </subcellularLocation>
</comment>
<evidence type="ECO:0000256" key="3">
    <source>
        <dbReference type="ARBA" id="ARBA00011738"/>
    </source>
</evidence>
<keyword evidence="6 11" id="KW-0479">Metal-binding</keyword>
<feature type="binding site" evidence="11">
    <location>
        <position position="122"/>
    </location>
    <ligand>
        <name>Zn(2+)</name>
        <dbReference type="ChEBI" id="CHEBI:29105"/>
    </ligand>
</feature>
<dbReference type="InterPro" id="IPR002481">
    <property type="entry name" value="FUR"/>
</dbReference>
<dbReference type="GO" id="GO:1900376">
    <property type="term" value="P:regulation of secondary metabolite biosynthetic process"/>
    <property type="evidence" value="ECO:0007669"/>
    <property type="project" value="TreeGrafter"/>
</dbReference>
<keyword evidence="5" id="KW-0678">Repressor</keyword>
<keyword evidence="10" id="KW-0804">Transcription</keyword>
<feature type="binding site" evidence="12">
    <location>
        <position position="76"/>
    </location>
    <ligand>
        <name>Fe cation</name>
        <dbReference type="ChEBI" id="CHEBI:24875"/>
    </ligand>
</feature>
<keyword evidence="9" id="KW-0238">DNA-binding</keyword>
<comment type="cofactor">
    <cofactor evidence="12">
        <name>Mn(2+)</name>
        <dbReference type="ChEBI" id="CHEBI:29035"/>
    </cofactor>
    <cofactor evidence="12">
        <name>Fe(2+)</name>
        <dbReference type="ChEBI" id="CHEBI:29033"/>
    </cofactor>
    <text evidence="12">Binds 1 Mn(2+) or Fe(2+) ion per subunit.</text>
</comment>
<evidence type="ECO:0000256" key="8">
    <source>
        <dbReference type="ARBA" id="ARBA00023015"/>
    </source>
</evidence>
<accession>A0A3P1SHK4</accession>
<dbReference type="PANTHER" id="PTHR33202">
    <property type="entry name" value="ZINC UPTAKE REGULATION PROTEIN"/>
    <property type="match status" value="1"/>
</dbReference>
<dbReference type="FunFam" id="1.10.10.10:FF:000459">
    <property type="entry name" value="Ferric uptake regulation protein"/>
    <property type="match status" value="1"/>
</dbReference>
<dbReference type="Gene3D" id="1.10.10.10">
    <property type="entry name" value="Winged helix-like DNA-binding domain superfamily/Winged helix DNA-binding domain"/>
    <property type="match status" value="1"/>
</dbReference>
<feature type="binding site" evidence="11">
    <location>
        <position position="82"/>
    </location>
    <ligand>
        <name>Zn(2+)</name>
        <dbReference type="ChEBI" id="CHEBI:29105"/>
    </ligand>
</feature>
<proteinExistence type="inferred from homology"/>
<dbReference type="RefSeq" id="WP_124868163.1">
    <property type="nucleotide sequence ID" value="NZ_RQZF01000001.1"/>
</dbReference>
<keyword evidence="12" id="KW-0408">Iron</keyword>
<keyword evidence="4" id="KW-0963">Cytoplasm</keyword>
<dbReference type="GO" id="GO:0045892">
    <property type="term" value="P:negative regulation of DNA-templated transcription"/>
    <property type="evidence" value="ECO:0007669"/>
    <property type="project" value="TreeGrafter"/>
</dbReference>
<comment type="subunit">
    <text evidence="3">Homodimer.</text>
</comment>
<keyword evidence="7 11" id="KW-0862">Zinc</keyword>
<keyword evidence="14" id="KW-1185">Reference proteome</keyword>
<dbReference type="SUPFAM" id="SSF46785">
    <property type="entry name" value="Winged helix' DNA-binding domain"/>
    <property type="match status" value="1"/>
</dbReference>
<comment type="caution">
    <text evidence="13">The sequence shown here is derived from an EMBL/GenBank/DDBJ whole genome shotgun (WGS) entry which is preliminary data.</text>
</comment>
<dbReference type="InterPro" id="IPR036388">
    <property type="entry name" value="WH-like_DNA-bd_sf"/>
</dbReference>
<dbReference type="CDD" id="cd07153">
    <property type="entry name" value="Fur_like"/>
    <property type="match status" value="1"/>
</dbReference>
<evidence type="ECO:0000256" key="2">
    <source>
        <dbReference type="ARBA" id="ARBA00007957"/>
    </source>
</evidence>
<feature type="binding site" evidence="12">
    <location>
        <position position="114"/>
    </location>
    <ligand>
        <name>Fe cation</name>
        <dbReference type="ChEBI" id="CHEBI:24875"/>
    </ligand>
</feature>
<reference evidence="13 14" key="1">
    <citation type="submission" date="2018-11" db="EMBL/GenBank/DDBJ databases">
        <title>Genomes From Bacteria Associated with the Canine Oral Cavity: a Test Case for Automated Genome-Based Taxonomic Assignment.</title>
        <authorList>
            <person name="Coil D.A."/>
            <person name="Jospin G."/>
            <person name="Darling A.E."/>
            <person name="Wallis C."/>
            <person name="Davis I.J."/>
            <person name="Harris S."/>
            <person name="Eisen J.A."/>
            <person name="Holcombe L.J."/>
            <person name="O'Flynn C."/>
        </authorList>
    </citation>
    <scope>NUCLEOTIDE SEQUENCE [LARGE SCALE GENOMIC DNA]</scope>
    <source>
        <strain evidence="13 14">OH770</strain>
    </source>
</reference>
<dbReference type="GO" id="GO:0005829">
    <property type="term" value="C:cytosol"/>
    <property type="evidence" value="ECO:0007669"/>
    <property type="project" value="TreeGrafter"/>
</dbReference>
<dbReference type="InterPro" id="IPR043135">
    <property type="entry name" value="Fur_C"/>
</dbReference>
<feature type="binding site" evidence="11">
    <location>
        <position position="125"/>
    </location>
    <ligand>
        <name>Zn(2+)</name>
        <dbReference type="ChEBI" id="CHEBI:29105"/>
    </ligand>
</feature>
<sequence>MQRMTKQRQAVFEELERVNDFRSAQQIFEHLHTQGQRVGLATVYRNLQSLADAGEVDVLRSSDGEALYRLCDNHGHHHHLVCRNCGQAVEIAQTDIESWVNEVASAYGYSAVEHSMELFGLCADCTREAEELGQDFNA</sequence>
<dbReference type="OrthoDB" id="8659436at2"/>
<name>A0A3P1SHK4_9ACTO</name>
<evidence type="ECO:0000313" key="13">
    <source>
        <dbReference type="EMBL" id="RRC96507.1"/>
    </source>
</evidence>
<dbReference type="GO" id="GO:0000976">
    <property type="term" value="F:transcription cis-regulatory region binding"/>
    <property type="evidence" value="ECO:0007669"/>
    <property type="project" value="TreeGrafter"/>
</dbReference>
<organism evidence="13 14">
    <name type="scientific">Schaalia canis</name>
    <dbReference type="NCBI Taxonomy" id="100469"/>
    <lineage>
        <taxon>Bacteria</taxon>
        <taxon>Bacillati</taxon>
        <taxon>Actinomycetota</taxon>
        <taxon>Actinomycetes</taxon>
        <taxon>Actinomycetales</taxon>
        <taxon>Actinomycetaceae</taxon>
        <taxon>Schaalia</taxon>
    </lineage>
</organism>
<dbReference type="GO" id="GO:0008270">
    <property type="term" value="F:zinc ion binding"/>
    <property type="evidence" value="ECO:0007669"/>
    <property type="project" value="TreeGrafter"/>
</dbReference>
<dbReference type="AlphaFoldDB" id="A0A3P1SHK4"/>
<evidence type="ECO:0000256" key="1">
    <source>
        <dbReference type="ARBA" id="ARBA00004496"/>
    </source>
</evidence>
<dbReference type="Pfam" id="PF01475">
    <property type="entry name" value="FUR"/>
    <property type="match status" value="1"/>
</dbReference>
<evidence type="ECO:0000256" key="6">
    <source>
        <dbReference type="ARBA" id="ARBA00022723"/>
    </source>
</evidence>
<keyword evidence="8" id="KW-0805">Transcription regulation</keyword>
<dbReference type="PANTHER" id="PTHR33202:SF2">
    <property type="entry name" value="FERRIC UPTAKE REGULATION PROTEIN"/>
    <property type="match status" value="1"/>
</dbReference>
<feature type="binding site" evidence="11">
    <location>
        <position position="85"/>
    </location>
    <ligand>
        <name>Zn(2+)</name>
        <dbReference type="ChEBI" id="CHEBI:29105"/>
    </ligand>
</feature>
<evidence type="ECO:0000313" key="14">
    <source>
        <dbReference type="Proteomes" id="UP000280444"/>
    </source>
</evidence>
<dbReference type="Gene3D" id="3.30.1490.190">
    <property type="match status" value="1"/>
</dbReference>
<dbReference type="InterPro" id="IPR036390">
    <property type="entry name" value="WH_DNA-bd_sf"/>
</dbReference>
<comment type="cofactor">
    <cofactor evidence="11">
        <name>Zn(2+)</name>
        <dbReference type="ChEBI" id="CHEBI:29105"/>
    </cofactor>
    <text evidence="11">Binds 1 zinc ion per subunit.</text>
</comment>
<comment type="similarity">
    <text evidence="2">Belongs to the Fur family.</text>
</comment>
<feature type="binding site" evidence="12">
    <location>
        <position position="97"/>
    </location>
    <ligand>
        <name>Fe cation</name>
        <dbReference type="ChEBI" id="CHEBI:24875"/>
    </ligand>
</feature>
<evidence type="ECO:0000256" key="5">
    <source>
        <dbReference type="ARBA" id="ARBA00022491"/>
    </source>
</evidence>
<protein>
    <submittedName>
        <fullName evidence="13">Transcriptional repressor</fullName>
    </submittedName>
</protein>
<gene>
    <name evidence="13" type="ORF">EII11_02410</name>
</gene>
<dbReference type="EMBL" id="RQZF01000001">
    <property type="protein sequence ID" value="RRC96507.1"/>
    <property type="molecule type" value="Genomic_DNA"/>
</dbReference>
<evidence type="ECO:0000256" key="10">
    <source>
        <dbReference type="ARBA" id="ARBA00023163"/>
    </source>
</evidence>
<evidence type="ECO:0000256" key="11">
    <source>
        <dbReference type="PIRSR" id="PIRSR602481-1"/>
    </source>
</evidence>
<evidence type="ECO:0000256" key="12">
    <source>
        <dbReference type="PIRSR" id="PIRSR602481-2"/>
    </source>
</evidence>
<dbReference type="GO" id="GO:0003700">
    <property type="term" value="F:DNA-binding transcription factor activity"/>
    <property type="evidence" value="ECO:0007669"/>
    <property type="project" value="InterPro"/>
</dbReference>
<evidence type="ECO:0000256" key="7">
    <source>
        <dbReference type="ARBA" id="ARBA00022833"/>
    </source>
</evidence>
<evidence type="ECO:0000256" key="4">
    <source>
        <dbReference type="ARBA" id="ARBA00022490"/>
    </source>
</evidence>